<feature type="transmembrane region" description="Helical" evidence="1">
    <location>
        <begin position="201"/>
        <end position="224"/>
    </location>
</feature>
<feature type="transmembrane region" description="Helical" evidence="1">
    <location>
        <begin position="99"/>
        <end position="126"/>
    </location>
</feature>
<keyword evidence="1" id="KW-1133">Transmembrane helix</keyword>
<feature type="transmembrane region" description="Helical" evidence="1">
    <location>
        <begin position="66"/>
        <end position="87"/>
    </location>
</feature>
<comment type="caution">
    <text evidence="2">The sequence shown here is derived from an EMBL/GenBank/DDBJ whole genome shotgun (WGS) entry which is preliminary data.</text>
</comment>
<dbReference type="VEuPathDB" id="FungiDB:PC9H_009208"/>
<keyword evidence="3" id="KW-1185">Reference proteome</keyword>
<dbReference type="Proteomes" id="UP000623687">
    <property type="component" value="Unassembled WGS sequence"/>
</dbReference>
<proteinExistence type="predicted"/>
<dbReference type="EMBL" id="JACETU010000007">
    <property type="protein sequence ID" value="KAF7423910.1"/>
    <property type="molecule type" value="Genomic_DNA"/>
</dbReference>
<dbReference type="AlphaFoldDB" id="A0A8H7DP27"/>
<keyword evidence="1" id="KW-0472">Membrane</keyword>
<keyword evidence="1" id="KW-0812">Transmembrane</keyword>
<reference evidence="2" key="1">
    <citation type="submission" date="2019-07" db="EMBL/GenBank/DDBJ databases">
        <authorList>
            <person name="Palmer J.M."/>
        </authorList>
    </citation>
    <scope>NUCLEOTIDE SEQUENCE</scope>
    <source>
        <strain evidence="2">PC9</strain>
    </source>
</reference>
<name>A0A8H7DP27_PLEOS</name>
<evidence type="ECO:0000313" key="2">
    <source>
        <dbReference type="EMBL" id="KAF7423910.1"/>
    </source>
</evidence>
<accession>A0A8H7DP27</accession>
<protein>
    <recommendedName>
        <fullName evidence="4">Transmembrane protein</fullName>
    </recommendedName>
</protein>
<evidence type="ECO:0008006" key="4">
    <source>
        <dbReference type="Google" id="ProtNLM"/>
    </source>
</evidence>
<feature type="transmembrane region" description="Helical" evidence="1">
    <location>
        <begin position="12"/>
        <end position="36"/>
    </location>
</feature>
<sequence length="237" mass="25941">MTATRSARFSKAASGATACIIAILAILYLCAVYWSYRLLLRAPRPLNKAIGVKLQRYAPGESSHRVAYGFLVFSSLAELGVSSWLLSQYKFNNNAPNDTIVTGLGLLIFCSCWTAITGAAFTVLFIHPVWSTTPWASLGVQGLWVITTWAFWVAGAAITNTSFPALFSRGICYGLVYCKHIQTLFGEWLSMYVPSNLVDSFVALSVLELLVLASGMVVVMWLAWHSTRQILLSAPVS</sequence>
<dbReference type="RefSeq" id="XP_036628104.1">
    <property type="nucleotide sequence ID" value="XM_036778715.1"/>
</dbReference>
<dbReference type="GeneID" id="59379026"/>
<evidence type="ECO:0000313" key="3">
    <source>
        <dbReference type="Proteomes" id="UP000623687"/>
    </source>
</evidence>
<evidence type="ECO:0000256" key="1">
    <source>
        <dbReference type="SAM" id="Phobius"/>
    </source>
</evidence>
<gene>
    <name evidence="2" type="ORF">PC9H_009208</name>
</gene>
<feature type="transmembrane region" description="Helical" evidence="1">
    <location>
        <begin position="138"/>
        <end position="158"/>
    </location>
</feature>
<dbReference type="OrthoDB" id="2628419at2759"/>
<organism evidence="2 3">
    <name type="scientific">Pleurotus ostreatus</name>
    <name type="common">Oyster mushroom</name>
    <name type="synonym">White-rot fungus</name>
    <dbReference type="NCBI Taxonomy" id="5322"/>
    <lineage>
        <taxon>Eukaryota</taxon>
        <taxon>Fungi</taxon>
        <taxon>Dikarya</taxon>
        <taxon>Basidiomycota</taxon>
        <taxon>Agaricomycotina</taxon>
        <taxon>Agaricomycetes</taxon>
        <taxon>Agaricomycetidae</taxon>
        <taxon>Agaricales</taxon>
        <taxon>Pleurotineae</taxon>
        <taxon>Pleurotaceae</taxon>
        <taxon>Pleurotus</taxon>
    </lineage>
</organism>